<feature type="active site" evidence="11">
    <location>
        <position position="224"/>
    </location>
</feature>
<dbReference type="UniPathway" id="UPA00094"/>
<dbReference type="OrthoDB" id="329835at2759"/>
<evidence type="ECO:0000256" key="5">
    <source>
        <dbReference type="ARBA" id="ARBA00022692"/>
    </source>
</evidence>
<evidence type="ECO:0000256" key="4">
    <source>
        <dbReference type="ARBA" id="ARBA00022679"/>
    </source>
</evidence>
<dbReference type="STRING" id="3871.A0A394DD74"/>
<keyword evidence="6 12" id="KW-1133">Transmembrane helix</keyword>
<sequence length="496" mass="55827">MPPILSNFSNSMKLKYVKLGYQYLVNHIITLTLILLIVAIFIEVISVGPYEILNLLNSINFDLVLIIYSSILVILIAILYFMLKSPTIYLVDYACFKPPVTCQVTFATFMEHSKIILQNNPKSVEFQMRILERSGLGEETSLPPAIHYIPPKPTMEAARGEAELVIFSALDTLFNQTSLKPSDIDILIINCSLFCPTPSLSAMVINKYKLRSNIKSFNLSGMGCSAGLISIDLARDLLLVHRNSNAVVVSTEIITLNYYQGNERAMLLPNCLFRMGGAAILLSNRRSDHKRAKYTLDHVVRTHKGGDDNAYHCVFEEEDSEGKIGISLSKNLMAIAGEALKSNIKAIGPLVLPNSEQLRFIVRLLARKYLNPRWTPYIPDFKLAFEHFCIHAGGRAVIDELQKNLQLSSRDVEASRMTLHRFGNTSSSSLWYELNYIESKGRMKKGDRVWQIAFGSGFKCNSAVWKCNKNIKPSLEGPWADCIDRYPVHIPDIVKL</sequence>
<feature type="active site" evidence="11">
    <location>
        <position position="387"/>
    </location>
</feature>
<keyword evidence="8 10" id="KW-0012">Acyltransferase</keyword>
<dbReference type="EMBL" id="MLAU01020250">
    <property type="protein sequence ID" value="OIW21178.1"/>
    <property type="molecule type" value="Genomic_DNA"/>
</dbReference>
<feature type="active site" evidence="11">
    <location>
        <position position="303"/>
    </location>
</feature>
<keyword evidence="4 10" id="KW-0808">Transferase</keyword>
<dbReference type="EC" id="2.3.1.-" evidence="10"/>
<evidence type="ECO:0000256" key="12">
    <source>
        <dbReference type="SAM" id="Phobius"/>
    </source>
</evidence>
<evidence type="ECO:0000259" key="14">
    <source>
        <dbReference type="Pfam" id="PF08541"/>
    </source>
</evidence>
<evidence type="ECO:0000313" key="15">
    <source>
        <dbReference type="EMBL" id="OIW21178.1"/>
    </source>
</evidence>
<feature type="active site" evidence="11">
    <location>
        <position position="424"/>
    </location>
</feature>
<proteinExistence type="inferred from homology"/>
<dbReference type="AlphaFoldDB" id="A0A394DD74"/>
<evidence type="ECO:0000256" key="3">
    <source>
        <dbReference type="ARBA" id="ARBA00005531"/>
    </source>
</evidence>
<dbReference type="Gramene" id="OIW21178">
    <property type="protein sequence ID" value="OIW21178"/>
    <property type="gene ID" value="TanjilG_30501"/>
</dbReference>
<dbReference type="Gene3D" id="3.40.47.10">
    <property type="match status" value="1"/>
</dbReference>
<evidence type="ECO:0000256" key="10">
    <source>
        <dbReference type="PIRNR" id="PIRNR036417"/>
    </source>
</evidence>
<dbReference type="KEGG" id="lang:109339478"/>
<reference evidence="15 16" key="1">
    <citation type="journal article" date="2017" name="Plant Biotechnol. J.">
        <title>A comprehensive draft genome sequence for lupin (Lupinus angustifolius), an emerging health food: insights into plant-microbe interactions and legume evolution.</title>
        <authorList>
            <person name="Hane J.K."/>
            <person name="Ming Y."/>
            <person name="Kamphuis L.G."/>
            <person name="Nelson M.N."/>
            <person name="Garg G."/>
            <person name="Atkins C.A."/>
            <person name="Bayer P.E."/>
            <person name="Bravo A."/>
            <person name="Bringans S."/>
            <person name="Cannon S."/>
            <person name="Edwards D."/>
            <person name="Foley R."/>
            <person name="Gao L.L."/>
            <person name="Harrison M.J."/>
            <person name="Huang W."/>
            <person name="Hurgobin B."/>
            <person name="Li S."/>
            <person name="Liu C.W."/>
            <person name="McGrath A."/>
            <person name="Morahan G."/>
            <person name="Murray J."/>
            <person name="Weller J."/>
            <person name="Jian J."/>
            <person name="Singh K.B."/>
        </authorList>
    </citation>
    <scope>NUCLEOTIDE SEQUENCE [LARGE SCALE GENOMIC DNA]</scope>
    <source>
        <strain evidence="16">cv. Tanjil</strain>
        <tissue evidence="15">Whole plant</tissue>
    </source>
</reference>
<feature type="domain" description="FAE" evidence="13">
    <location>
        <begin position="81"/>
        <end position="368"/>
    </location>
</feature>
<dbReference type="InterPro" id="IPR013601">
    <property type="entry name" value="FAE1_typ3_polyketide_synth"/>
</dbReference>
<dbReference type="CDD" id="cd00831">
    <property type="entry name" value="CHS_like"/>
    <property type="match status" value="1"/>
</dbReference>
<organism evidence="15 16">
    <name type="scientific">Lupinus angustifolius</name>
    <name type="common">Narrow-leaved blue lupine</name>
    <dbReference type="NCBI Taxonomy" id="3871"/>
    <lineage>
        <taxon>Eukaryota</taxon>
        <taxon>Viridiplantae</taxon>
        <taxon>Streptophyta</taxon>
        <taxon>Embryophyta</taxon>
        <taxon>Tracheophyta</taxon>
        <taxon>Spermatophyta</taxon>
        <taxon>Magnoliopsida</taxon>
        <taxon>eudicotyledons</taxon>
        <taxon>Gunneridae</taxon>
        <taxon>Pentapetalae</taxon>
        <taxon>rosids</taxon>
        <taxon>fabids</taxon>
        <taxon>Fabales</taxon>
        <taxon>Fabaceae</taxon>
        <taxon>Papilionoideae</taxon>
        <taxon>50 kb inversion clade</taxon>
        <taxon>genistoids sensu lato</taxon>
        <taxon>core genistoids</taxon>
        <taxon>Genisteae</taxon>
        <taxon>Lupinus</taxon>
    </lineage>
</organism>
<dbReference type="InterPro" id="IPR016039">
    <property type="entry name" value="Thiolase-like"/>
</dbReference>
<keyword evidence="16" id="KW-1185">Reference proteome</keyword>
<evidence type="ECO:0000259" key="13">
    <source>
        <dbReference type="Pfam" id="PF08392"/>
    </source>
</evidence>
<comment type="similarity">
    <text evidence="3 10">Belongs to the thiolase-like superfamily. Chalcone/stilbene synthases family.</text>
</comment>
<evidence type="ECO:0000256" key="6">
    <source>
        <dbReference type="ARBA" id="ARBA00022989"/>
    </source>
</evidence>
<dbReference type="Pfam" id="PF08541">
    <property type="entry name" value="ACP_syn_III_C"/>
    <property type="match status" value="1"/>
</dbReference>
<dbReference type="Pfam" id="PF08392">
    <property type="entry name" value="FAE1_CUT1_RppA"/>
    <property type="match status" value="1"/>
</dbReference>
<dbReference type="InterPro" id="IPR012392">
    <property type="entry name" value="3-ktacl-CoA_syn"/>
</dbReference>
<comment type="subcellular location">
    <subcellularLocation>
        <location evidence="1">Membrane</location>
    </subcellularLocation>
</comment>
<evidence type="ECO:0000256" key="11">
    <source>
        <dbReference type="PIRSR" id="PIRSR036417-1"/>
    </source>
</evidence>
<dbReference type="GO" id="GO:0006633">
    <property type="term" value="P:fatty acid biosynthetic process"/>
    <property type="evidence" value="ECO:0007669"/>
    <property type="project" value="UniProtKB-UniPathway"/>
</dbReference>
<gene>
    <name evidence="15" type="ORF">TanjilG_30501</name>
</gene>
<feature type="domain" description="Beta-ketoacyl-[acyl-carrier-protein] synthase III C-terminal" evidence="14">
    <location>
        <begin position="386"/>
        <end position="466"/>
    </location>
</feature>
<feature type="transmembrane region" description="Helical" evidence="12">
    <location>
        <begin position="20"/>
        <end position="42"/>
    </location>
</feature>
<dbReference type="InterPro" id="IPR013747">
    <property type="entry name" value="ACP_syn_III_C"/>
</dbReference>
<dbReference type="Proteomes" id="UP000188354">
    <property type="component" value="Unassembled WGS sequence"/>
</dbReference>
<name>A0A394DD74_LUPAN</name>
<dbReference type="GO" id="GO:0009922">
    <property type="term" value="F:fatty acid elongase activity"/>
    <property type="evidence" value="ECO:0007669"/>
    <property type="project" value="UniProtKB-EC"/>
</dbReference>
<dbReference type="GO" id="GO:0016020">
    <property type="term" value="C:membrane"/>
    <property type="evidence" value="ECO:0007669"/>
    <property type="project" value="UniProtKB-SubCell"/>
</dbReference>
<dbReference type="FunFam" id="3.40.47.10:FF:000028">
    <property type="entry name" value="3-ketoacyl-CoA synthase"/>
    <property type="match status" value="1"/>
</dbReference>
<dbReference type="PANTHER" id="PTHR31561">
    <property type="entry name" value="3-KETOACYL-COA SYNTHASE"/>
    <property type="match status" value="1"/>
</dbReference>
<evidence type="ECO:0000256" key="8">
    <source>
        <dbReference type="ARBA" id="ARBA00023315"/>
    </source>
</evidence>
<evidence type="ECO:0000313" key="16">
    <source>
        <dbReference type="Proteomes" id="UP000188354"/>
    </source>
</evidence>
<feature type="transmembrane region" description="Helical" evidence="12">
    <location>
        <begin position="63"/>
        <end position="83"/>
    </location>
</feature>
<feature type="active site" evidence="11">
    <location>
        <position position="420"/>
    </location>
</feature>
<comment type="catalytic activity">
    <reaction evidence="9">
        <text>a very-long-chain acyl-CoA + malonyl-CoA + H(+) = a very-long-chain 3-oxoacyl-CoA + CO2 + CoA</text>
        <dbReference type="Rhea" id="RHEA:32727"/>
        <dbReference type="ChEBI" id="CHEBI:15378"/>
        <dbReference type="ChEBI" id="CHEBI:16526"/>
        <dbReference type="ChEBI" id="CHEBI:57287"/>
        <dbReference type="ChEBI" id="CHEBI:57384"/>
        <dbReference type="ChEBI" id="CHEBI:90725"/>
        <dbReference type="ChEBI" id="CHEBI:90736"/>
        <dbReference type="EC" id="2.3.1.199"/>
    </reaction>
</comment>
<keyword evidence="5 12" id="KW-0812">Transmembrane</keyword>
<accession>A0A394DD74</accession>
<evidence type="ECO:0000256" key="1">
    <source>
        <dbReference type="ARBA" id="ARBA00004370"/>
    </source>
</evidence>
<comment type="caution">
    <text evidence="15">The sequence shown here is derived from an EMBL/GenBank/DDBJ whole genome shotgun (WGS) entry which is preliminary data.</text>
</comment>
<feature type="active site" evidence="11">
    <location>
        <position position="391"/>
    </location>
</feature>
<comment type="pathway">
    <text evidence="2 10">Lipid metabolism; fatty acid biosynthesis.</text>
</comment>
<dbReference type="SUPFAM" id="SSF53901">
    <property type="entry name" value="Thiolase-like"/>
    <property type="match status" value="2"/>
</dbReference>
<dbReference type="PIRSF" id="PIRSF036417">
    <property type="entry name" value="3-ktacl-CoA_syn"/>
    <property type="match status" value="1"/>
</dbReference>
<protein>
    <recommendedName>
        <fullName evidence="10">3-ketoacyl-CoA synthase</fullName>
        <ecNumber evidence="10">2.3.1.-</ecNumber>
    </recommendedName>
</protein>
<evidence type="ECO:0000256" key="2">
    <source>
        <dbReference type="ARBA" id="ARBA00005194"/>
    </source>
</evidence>
<keyword evidence="7 12" id="KW-0472">Membrane</keyword>
<evidence type="ECO:0000256" key="9">
    <source>
        <dbReference type="ARBA" id="ARBA00047375"/>
    </source>
</evidence>
<evidence type="ECO:0000256" key="7">
    <source>
        <dbReference type="ARBA" id="ARBA00023136"/>
    </source>
</evidence>